<reference evidence="2 3" key="1">
    <citation type="submission" date="2017-08" db="EMBL/GenBank/DDBJ databases">
        <authorList>
            <person name="Feschi L."/>
            <person name="Jeukens J."/>
            <person name="Emond-Rheault J.-G."/>
            <person name="Kukavica-Ibrulj I."/>
            <person name="Boyle B."/>
            <person name="Levesque R.C."/>
        </authorList>
    </citation>
    <scope>NUCLEOTIDE SEQUENCE [LARGE SCALE GENOMIC DNA]</scope>
    <source>
        <strain evidence="2 3">PA-W36</strain>
    </source>
</reference>
<evidence type="ECO:0000256" key="1">
    <source>
        <dbReference type="SAM" id="MobiDB-lite"/>
    </source>
</evidence>
<feature type="region of interest" description="Disordered" evidence="1">
    <location>
        <begin position="1"/>
        <end position="67"/>
    </location>
</feature>
<dbReference type="GO" id="GO:0016829">
    <property type="term" value="F:lyase activity"/>
    <property type="evidence" value="ECO:0007669"/>
    <property type="project" value="UniProtKB-KW"/>
</dbReference>
<dbReference type="EMBL" id="NSNE01000014">
    <property type="protein sequence ID" value="RPM11093.1"/>
    <property type="molecule type" value="Genomic_DNA"/>
</dbReference>
<dbReference type="Proteomes" id="UP000284767">
    <property type="component" value="Unassembled WGS sequence"/>
</dbReference>
<name>A0A3E1MGR8_PSEAI</name>
<keyword evidence="2" id="KW-0456">Lyase</keyword>
<feature type="compositionally biased region" description="Basic residues" evidence="1">
    <location>
        <begin position="31"/>
        <end position="42"/>
    </location>
</feature>
<comment type="caution">
    <text evidence="2">The sequence shown here is derived from an EMBL/GenBank/DDBJ whole genome shotgun (WGS) entry which is preliminary data.</text>
</comment>
<organism evidence="2 3">
    <name type="scientific">Pseudomonas aeruginosa</name>
    <dbReference type="NCBI Taxonomy" id="287"/>
    <lineage>
        <taxon>Bacteria</taxon>
        <taxon>Pseudomonadati</taxon>
        <taxon>Pseudomonadota</taxon>
        <taxon>Gammaproteobacteria</taxon>
        <taxon>Pseudomonadales</taxon>
        <taxon>Pseudomonadaceae</taxon>
        <taxon>Pseudomonas</taxon>
    </lineage>
</organism>
<evidence type="ECO:0000313" key="3">
    <source>
        <dbReference type="Proteomes" id="UP000284767"/>
    </source>
</evidence>
<accession>A0A3E1MGR8</accession>
<evidence type="ECO:0000313" key="2">
    <source>
        <dbReference type="EMBL" id="RPM11093.1"/>
    </source>
</evidence>
<gene>
    <name evidence="2" type="ORF">IPC1295_22570</name>
</gene>
<reference evidence="2 3" key="2">
    <citation type="submission" date="2019-01" db="EMBL/GenBank/DDBJ databases">
        <title>The Pseudomonas aeruginosa pan-genome provides new insights on its population structure, horizontal gene transfer and pathogenicity.</title>
        <authorList>
            <person name="Freschi L."/>
            <person name="Vincent A.T."/>
            <person name="Jeukens J."/>
            <person name="Emond-Rheault J.-G."/>
            <person name="Kukavica-Ibrulj I."/>
            <person name="Dupont M.-J."/>
            <person name="Charette S.J."/>
            <person name="Boyle B."/>
            <person name="Levesque R.C."/>
        </authorList>
    </citation>
    <scope>NUCLEOTIDE SEQUENCE [LARGE SCALE GENOMIC DNA]</scope>
    <source>
        <strain evidence="2 3">PA-W36</strain>
    </source>
</reference>
<protein>
    <submittedName>
        <fullName evidence="2">Poly(Beta-D-mannuronate) lyase</fullName>
    </submittedName>
</protein>
<feature type="compositionally biased region" description="Polar residues" evidence="1">
    <location>
        <begin position="49"/>
        <end position="58"/>
    </location>
</feature>
<dbReference type="AlphaFoldDB" id="A0A3E1MGR8"/>
<proteinExistence type="predicted"/>
<sequence>MRAWREAGAQAGGHAPLYPARRPGATPRPMRDRRGRAQHLRQHHGEENGGSSRLSSSAPGRGKAGPT</sequence>